<keyword evidence="2" id="KW-1185">Reference proteome</keyword>
<comment type="caution">
    <text evidence="1">The sequence shown here is derived from an EMBL/GenBank/DDBJ whole genome shotgun (WGS) entry which is preliminary data.</text>
</comment>
<name>A0A8X6NYW3_NEPPI</name>
<dbReference type="EMBL" id="BMAW01063070">
    <property type="protein sequence ID" value="GFT38560.1"/>
    <property type="molecule type" value="Genomic_DNA"/>
</dbReference>
<accession>A0A8X6NYW3</accession>
<proteinExistence type="predicted"/>
<reference evidence="1" key="1">
    <citation type="submission" date="2020-08" db="EMBL/GenBank/DDBJ databases">
        <title>Multicomponent nature underlies the extraordinary mechanical properties of spider dragline silk.</title>
        <authorList>
            <person name="Kono N."/>
            <person name="Nakamura H."/>
            <person name="Mori M."/>
            <person name="Yoshida Y."/>
            <person name="Ohtoshi R."/>
            <person name="Malay A.D."/>
            <person name="Moran D.A.P."/>
            <person name="Tomita M."/>
            <person name="Numata K."/>
            <person name="Arakawa K."/>
        </authorList>
    </citation>
    <scope>NUCLEOTIDE SEQUENCE</scope>
</reference>
<dbReference type="Proteomes" id="UP000887013">
    <property type="component" value="Unassembled WGS sequence"/>
</dbReference>
<sequence length="115" mass="13391">MTFVAITTRRDPAPLSMVERHEVRRFQGDRMGKLFLRKAKLQLGSGIGDLNRTNVDVDRRRKKRLPKSLRDMTRWVLYVVGLLESGIVRSRLLEIWVHGADFFESGDRAVWPLEV</sequence>
<organism evidence="1 2">
    <name type="scientific">Nephila pilipes</name>
    <name type="common">Giant wood spider</name>
    <name type="synonym">Nephila maculata</name>
    <dbReference type="NCBI Taxonomy" id="299642"/>
    <lineage>
        <taxon>Eukaryota</taxon>
        <taxon>Metazoa</taxon>
        <taxon>Ecdysozoa</taxon>
        <taxon>Arthropoda</taxon>
        <taxon>Chelicerata</taxon>
        <taxon>Arachnida</taxon>
        <taxon>Araneae</taxon>
        <taxon>Araneomorphae</taxon>
        <taxon>Entelegynae</taxon>
        <taxon>Araneoidea</taxon>
        <taxon>Nephilidae</taxon>
        <taxon>Nephila</taxon>
    </lineage>
</organism>
<evidence type="ECO:0000313" key="1">
    <source>
        <dbReference type="EMBL" id="GFT38560.1"/>
    </source>
</evidence>
<evidence type="ECO:0000313" key="2">
    <source>
        <dbReference type="Proteomes" id="UP000887013"/>
    </source>
</evidence>
<protein>
    <submittedName>
        <fullName evidence="1">Uncharacterized protein</fullName>
    </submittedName>
</protein>
<dbReference type="AlphaFoldDB" id="A0A8X6NYW3"/>
<gene>
    <name evidence="1" type="ORF">NPIL_18441</name>
</gene>